<accession>A0A1M6D573</accession>
<dbReference type="STRING" id="579105.SAMN04488096_103306"/>
<proteinExistence type="predicted"/>
<dbReference type="Proteomes" id="UP000184225">
    <property type="component" value="Unassembled WGS sequence"/>
</dbReference>
<dbReference type="InterPro" id="IPR015003">
    <property type="entry name" value="DUF1853"/>
</dbReference>
<protein>
    <recommendedName>
        <fullName evidence="3">DUF1853 domain-containing protein</fullName>
    </recommendedName>
</protein>
<keyword evidence="2" id="KW-1185">Reference proteome</keyword>
<evidence type="ECO:0000313" key="1">
    <source>
        <dbReference type="EMBL" id="SHI68386.1"/>
    </source>
</evidence>
<dbReference type="Pfam" id="PF08907">
    <property type="entry name" value="DUF1853"/>
    <property type="match status" value="1"/>
</dbReference>
<name>A0A1M6D573_9FLAO</name>
<evidence type="ECO:0008006" key="3">
    <source>
        <dbReference type="Google" id="ProtNLM"/>
    </source>
</evidence>
<reference evidence="1 2" key="1">
    <citation type="submission" date="2016-11" db="EMBL/GenBank/DDBJ databases">
        <authorList>
            <person name="Jaros S."/>
            <person name="Januszkiewicz K."/>
            <person name="Wedrychowicz H."/>
        </authorList>
    </citation>
    <scope>NUCLEOTIDE SEQUENCE [LARGE SCALE GENOMIC DNA]</scope>
    <source>
        <strain evidence="1 2">DSM 21425</strain>
    </source>
</reference>
<sequence>MLGKRAELFFAEAIKQSSTFELLASNLQIIHEKRTLGEFDFFLKDVKRNQIIHVELVYKFYIFDPDFKNELEGWIGPNRRDTFLKKINHLKTHQLPLLYQEESSQVLSKLSLNAHKIEQQVCFLANLFVPKHRINQEFCEINNKAIVGYWIKKNEFLTNEYQPHQFYSPKKANWPVEPQYHTEWKSFNEILEQIEVLFQHQKAALLWMKKDNFTFERFFVVWW</sequence>
<gene>
    <name evidence="1" type="ORF">SAMN04488096_103306</name>
</gene>
<dbReference type="AlphaFoldDB" id="A0A1M6D573"/>
<organism evidence="1 2">
    <name type="scientific">Mesonia phycicola</name>
    <dbReference type="NCBI Taxonomy" id="579105"/>
    <lineage>
        <taxon>Bacteria</taxon>
        <taxon>Pseudomonadati</taxon>
        <taxon>Bacteroidota</taxon>
        <taxon>Flavobacteriia</taxon>
        <taxon>Flavobacteriales</taxon>
        <taxon>Flavobacteriaceae</taxon>
        <taxon>Mesonia</taxon>
    </lineage>
</organism>
<dbReference type="EMBL" id="FQYY01000003">
    <property type="protein sequence ID" value="SHI68386.1"/>
    <property type="molecule type" value="Genomic_DNA"/>
</dbReference>
<evidence type="ECO:0000313" key="2">
    <source>
        <dbReference type="Proteomes" id="UP000184225"/>
    </source>
</evidence>